<gene>
    <name evidence="1" type="primary">180</name>
    <name evidence="1" type="ORF">AH04_180</name>
</gene>
<dbReference type="Proteomes" id="UP000827517">
    <property type="component" value="Segment"/>
</dbReference>
<dbReference type="KEGG" id="vg:77944060"/>
<name>A0AAE7X0N7_9CAUD</name>
<protein>
    <submittedName>
        <fullName evidence="1">Uncharacterized protein</fullName>
    </submittedName>
</protein>
<accession>A0AAE7X0N7</accession>
<proteinExistence type="predicted"/>
<evidence type="ECO:0000313" key="2">
    <source>
        <dbReference type="Proteomes" id="UP000827517"/>
    </source>
</evidence>
<keyword evidence="2" id="KW-1185">Reference proteome</keyword>
<sequence length="71" mass="8314">MTRQEHLEQLQENLRRARAYGDRLKANEIVLEIYDLEKVKDEEYVTYTRVNKMYASHSVVSGIQSGKIKNG</sequence>
<reference evidence="1" key="1">
    <citation type="submission" date="2021-07" db="EMBL/GenBank/DDBJ databases">
        <authorList>
            <person name="Roth S.J."/>
            <person name="Krukonis G.P."/>
            <person name="Delesalle V.A."/>
        </authorList>
    </citation>
    <scope>NUCLEOTIDE SEQUENCE</scope>
</reference>
<evidence type="ECO:0000313" key="1">
    <source>
        <dbReference type="EMBL" id="QZA70655.1"/>
    </source>
</evidence>
<dbReference type="RefSeq" id="YP_010667934.1">
    <property type="nucleotide sequence ID" value="NC_070952.1"/>
</dbReference>
<organism evidence="1 2">
    <name type="scientific">Erwinia phage AH04</name>
    <dbReference type="NCBI Taxonomy" id="2869569"/>
    <lineage>
        <taxon>Viruses</taxon>
        <taxon>Duplodnaviria</taxon>
        <taxon>Heunggongvirae</taxon>
        <taxon>Uroviricota</taxon>
        <taxon>Caudoviricetes</taxon>
        <taxon>Chimalliviridae</taxon>
        <taxon>Meadowvirus</taxon>
        <taxon>Meadowvirus AH04</taxon>
    </lineage>
</organism>
<dbReference type="GeneID" id="77944060"/>
<dbReference type="EMBL" id="MZ501267">
    <property type="protein sequence ID" value="QZA70655.1"/>
    <property type="molecule type" value="Genomic_DNA"/>
</dbReference>